<accession>X0WH07</accession>
<dbReference type="Pfam" id="PF13464">
    <property type="entry name" value="RodZ_C"/>
    <property type="match status" value="1"/>
</dbReference>
<comment type="caution">
    <text evidence="2">The sequence shown here is derived from an EMBL/GenBank/DDBJ whole genome shotgun (WGS) entry which is preliminary data.</text>
</comment>
<organism evidence="2">
    <name type="scientific">marine sediment metagenome</name>
    <dbReference type="NCBI Taxonomy" id="412755"/>
    <lineage>
        <taxon>unclassified sequences</taxon>
        <taxon>metagenomes</taxon>
        <taxon>ecological metagenomes</taxon>
    </lineage>
</organism>
<evidence type="ECO:0000259" key="1">
    <source>
        <dbReference type="Pfam" id="PF13464"/>
    </source>
</evidence>
<proteinExistence type="predicted"/>
<feature type="domain" description="Cytoskeleton protein RodZ-like C-terminal" evidence="1">
    <location>
        <begin position="2"/>
        <end position="48"/>
    </location>
</feature>
<evidence type="ECO:0000313" key="2">
    <source>
        <dbReference type="EMBL" id="GAG11961.1"/>
    </source>
</evidence>
<dbReference type="EMBL" id="BARS01020844">
    <property type="protein sequence ID" value="GAG11961.1"/>
    <property type="molecule type" value="Genomic_DNA"/>
</dbReference>
<dbReference type="AlphaFoldDB" id="X0WH07"/>
<protein>
    <recommendedName>
        <fullName evidence="1">Cytoskeleton protein RodZ-like C-terminal domain-containing protein</fullName>
    </recommendedName>
</protein>
<sequence length="52" mass="5581">LFRPGETMRWTAEDSFDILIGNAGGIEFSLNGNPIGHLGAEGKVVRLKLPEG</sequence>
<reference evidence="2" key="1">
    <citation type="journal article" date="2014" name="Front. Microbiol.">
        <title>High frequency of phylogenetically diverse reductive dehalogenase-homologous genes in deep subseafloor sedimentary metagenomes.</title>
        <authorList>
            <person name="Kawai M."/>
            <person name="Futagami T."/>
            <person name="Toyoda A."/>
            <person name="Takaki Y."/>
            <person name="Nishi S."/>
            <person name="Hori S."/>
            <person name="Arai W."/>
            <person name="Tsubouchi T."/>
            <person name="Morono Y."/>
            <person name="Uchiyama I."/>
            <person name="Ito T."/>
            <person name="Fujiyama A."/>
            <person name="Inagaki F."/>
            <person name="Takami H."/>
        </authorList>
    </citation>
    <scope>NUCLEOTIDE SEQUENCE</scope>
    <source>
        <strain evidence="2">Expedition CK06-06</strain>
    </source>
</reference>
<feature type="non-terminal residue" evidence="2">
    <location>
        <position position="1"/>
    </location>
</feature>
<name>X0WH07_9ZZZZ</name>
<gene>
    <name evidence="2" type="ORF">S01H1_33563</name>
</gene>
<dbReference type="InterPro" id="IPR025194">
    <property type="entry name" value="RodZ-like_C"/>
</dbReference>